<dbReference type="GO" id="GO:0032259">
    <property type="term" value="P:methylation"/>
    <property type="evidence" value="ECO:0007669"/>
    <property type="project" value="UniProtKB-KW"/>
</dbReference>
<dbReference type="Proteomes" id="UP001208186">
    <property type="component" value="Unassembled WGS sequence"/>
</dbReference>
<keyword evidence="4" id="KW-0808">Transferase</keyword>
<feature type="domain" description="DUF8157" evidence="1">
    <location>
        <begin position="5"/>
        <end position="56"/>
    </location>
</feature>
<dbReference type="GO" id="GO:0008168">
    <property type="term" value="F:methyltransferase activity"/>
    <property type="evidence" value="ECO:0007669"/>
    <property type="project" value="UniProtKB-KW"/>
</dbReference>
<keyword evidence="5" id="KW-1185">Reference proteome</keyword>
<evidence type="ECO:0000313" key="5">
    <source>
        <dbReference type="Proteomes" id="UP001208186"/>
    </source>
</evidence>
<evidence type="ECO:0000313" key="6">
    <source>
        <dbReference type="Proteomes" id="UP001209746"/>
    </source>
</evidence>
<keyword evidence="4" id="KW-0489">Methyltransferase</keyword>
<dbReference type="InterPro" id="IPR058470">
    <property type="entry name" value="DUF8157_N"/>
</dbReference>
<evidence type="ECO:0000313" key="4">
    <source>
        <dbReference type="EMBL" id="MCU4728026.1"/>
    </source>
</evidence>
<dbReference type="AlphaFoldDB" id="A0AAE3LFP4"/>
<protein>
    <submittedName>
        <fullName evidence="4">Class I SAM-dependent methyltransferase</fullName>
    </submittedName>
</protein>
<evidence type="ECO:0000259" key="1">
    <source>
        <dbReference type="Pfam" id="PF26486"/>
    </source>
</evidence>
<accession>A0AAE3LFP4</accession>
<sequence>MSDQRQAIRENAQYLRNVRPIDPEEIYEYVEGQPHPGVVRTTLRELAPELDLIEREDGTFVPAPEGPVSVDFDGVEAFPERYARALEDLLVETFGPGWPEATSGDRLRERLVSLKDAYFGQREVAYDELTALAYAIYHLPDTYAATQYVLADLAREGRLPSRLRVLEIGAGTGGPALGLADLLPEDALLDYHAVEPSDNADVLERMLEETGRNVHATVHRERAETFDPDGEFDLLVFANVLNELDDPASVLRRYRSALASDGSLVAIEPADRNTATGLRRIERAVEDEYTIYAPTCRLWPGMTPDSDCWSFDRKPDLAVPPFQRRLESAAGDRFDAGAFENVDVQYAFSILRTDGAKRIEYTPDRSRVAPLAEAESLVTDRIDLVAIKLSHDLSEGGNPLFLIGDGSENEDVFAVLIDDSSLTRPLAEAPYGALLDFENVLVLWNDDEEAYNLVVDDEVVVDAAR</sequence>
<evidence type="ECO:0000259" key="2">
    <source>
        <dbReference type="Pfam" id="PF26487"/>
    </source>
</evidence>
<dbReference type="EMBL" id="JAOPKD010000018">
    <property type="protein sequence ID" value="MCU4728026.1"/>
    <property type="molecule type" value="Genomic_DNA"/>
</dbReference>
<dbReference type="InterPro" id="IPR029063">
    <property type="entry name" value="SAM-dependent_MTases_sf"/>
</dbReference>
<dbReference type="Gene3D" id="3.40.50.150">
    <property type="entry name" value="Vaccinia Virus protein VP39"/>
    <property type="match status" value="1"/>
</dbReference>
<name>A0AAE3LFP4_9EURY</name>
<evidence type="ECO:0000313" key="3">
    <source>
        <dbReference type="EMBL" id="MCU4719037.1"/>
    </source>
</evidence>
<dbReference type="EMBL" id="JAOPKC010000019">
    <property type="protein sequence ID" value="MCU4719037.1"/>
    <property type="molecule type" value="Genomic_DNA"/>
</dbReference>
<dbReference type="CDD" id="cd02440">
    <property type="entry name" value="AdoMet_MTases"/>
    <property type="match status" value="1"/>
</dbReference>
<reference evidence="4" key="1">
    <citation type="submission" date="2023-02" db="EMBL/GenBank/DDBJ databases">
        <title>Enrichment on poylsaccharides allowed isolation of novel metabolic and taxonomic groups of Haloarchaea.</title>
        <authorList>
            <person name="Sorokin D.Y."/>
            <person name="Elcheninov A.G."/>
            <person name="Khizhniak T.V."/>
            <person name="Kolganova T.V."/>
            <person name="Kublanov I.V."/>
        </authorList>
    </citation>
    <scope>NUCLEOTIDE SEQUENCE</scope>
    <source>
        <strain evidence="3 5">HArc-curdl5-1</strain>
        <strain evidence="4">HArc-curdl7</strain>
    </source>
</reference>
<proteinExistence type="predicted"/>
<dbReference type="Pfam" id="PF13489">
    <property type="entry name" value="Methyltransf_23"/>
    <property type="match status" value="1"/>
</dbReference>
<dbReference type="InterPro" id="IPR058959">
    <property type="entry name" value="DUF8157_C"/>
</dbReference>
<dbReference type="RefSeq" id="WP_315909789.1">
    <property type="nucleotide sequence ID" value="NZ_JAOPKC010000019.1"/>
</dbReference>
<feature type="domain" description="DUF8157" evidence="2">
    <location>
        <begin position="372"/>
        <end position="463"/>
    </location>
</feature>
<organism evidence="4 6">
    <name type="scientific">Halapricum hydrolyticum</name>
    <dbReference type="NCBI Taxonomy" id="2979991"/>
    <lineage>
        <taxon>Archaea</taxon>
        <taxon>Methanobacteriati</taxon>
        <taxon>Methanobacteriota</taxon>
        <taxon>Stenosarchaea group</taxon>
        <taxon>Halobacteria</taxon>
        <taxon>Halobacteriales</taxon>
        <taxon>Haloarculaceae</taxon>
        <taxon>Halapricum</taxon>
    </lineage>
</organism>
<gene>
    <name evidence="4" type="ORF">OB914_13795</name>
    <name evidence="3" type="ORF">OB916_13360</name>
</gene>
<dbReference type="Pfam" id="PF26486">
    <property type="entry name" value="DUF8157"/>
    <property type="match status" value="1"/>
</dbReference>
<comment type="caution">
    <text evidence="4">The sequence shown here is derived from an EMBL/GenBank/DDBJ whole genome shotgun (WGS) entry which is preliminary data.</text>
</comment>
<dbReference type="Proteomes" id="UP001209746">
    <property type="component" value="Unassembled WGS sequence"/>
</dbReference>
<dbReference type="Pfam" id="PF26487">
    <property type="entry name" value="DUF8157_C"/>
    <property type="match status" value="1"/>
</dbReference>
<dbReference type="SUPFAM" id="SSF53335">
    <property type="entry name" value="S-adenosyl-L-methionine-dependent methyltransferases"/>
    <property type="match status" value="1"/>
</dbReference>